<evidence type="ECO:0000313" key="2">
    <source>
        <dbReference type="Proteomes" id="UP000229730"/>
    </source>
</evidence>
<dbReference type="Proteomes" id="UP000229730">
    <property type="component" value="Unassembled WGS sequence"/>
</dbReference>
<sequence>MILEALQHLFTPAPAEVRALGYLRETIAIEARFRRCRADWAGHLEQCKDIIRQNVSELAPGSTILIIGSGALHDVPLDEMLNQNHHVILLDILHLPKIRRKYGTHPKITILSRDVTGLARPLYDGGGITETLIKDAAPALPKADLVISLNILSQLPINLVAYARKRHLPLPAHFAQDVMTAHLSQLSHAAENCLLICDLERQYLAEHRVKESENALPNPLSRKLGPPDQCWDWHLSPKGEIDPHITLQHRVACWLFRSDSVIFASG</sequence>
<organism evidence="1 2">
    <name type="scientific">Paremcibacter congregatus</name>
    <dbReference type="NCBI Taxonomy" id="2043170"/>
    <lineage>
        <taxon>Bacteria</taxon>
        <taxon>Pseudomonadati</taxon>
        <taxon>Pseudomonadota</taxon>
        <taxon>Alphaproteobacteria</taxon>
        <taxon>Emcibacterales</taxon>
        <taxon>Emcibacteraceae</taxon>
        <taxon>Paremcibacter</taxon>
    </lineage>
</organism>
<evidence type="ECO:0008006" key="3">
    <source>
        <dbReference type="Google" id="ProtNLM"/>
    </source>
</evidence>
<dbReference type="EMBL" id="PDEM01000025">
    <property type="protein sequence ID" value="PHZ84056.1"/>
    <property type="molecule type" value="Genomic_DNA"/>
</dbReference>
<comment type="caution">
    <text evidence="1">The sequence shown here is derived from an EMBL/GenBank/DDBJ whole genome shotgun (WGS) entry which is preliminary data.</text>
</comment>
<gene>
    <name evidence="1" type="ORF">CRD36_12695</name>
</gene>
<protein>
    <recommendedName>
        <fullName evidence="3">SAM-dependent methyltransferase</fullName>
    </recommendedName>
</protein>
<dbReference type="InParanoid" id="A0A2G4YRH3"/>
<evidence type="ECO:0000313" key="1">
    <source>
        <dbReference type="EMBL" id="PHZ84056.1"/>
    </source>
</evidence>
<name>A0A2G4YRH3_9PROT</name>
<reference evidence="1 2" key="1">
    <citation type="submission" date="2017-10" db="EMBL/GenBank/DDBJ databases">
        <title>Frigbacter circumglobatus gen. nov. sp. nov., isolated from sediment cultured in situ.</title>
        <authorList>
            <person name="Zhao Z."/>
        </authorList>
    </citation>
    <scope>NUCLEOTIDE SEQUENCE [LARGE SCALE GENOMIC DNA]</scope>
    <source>
        <strain evidence="1 2">ZYL</strain>
    </source>
</reference>
<accession>A0A2G4YRH3</accession>
<dbReference type="OrthoDB" id="5449792at2"/>
<dbReference type="RefSeq" id="WP_099473849.1">
    <property type="nucleotide sequence ID" value="NZ_CP041025.1"/>
</dbReference>
<keyword evidence="2" id="KW-1185">Reference proteome</keyword>
<proteinExistence type="predicted"/>
<dbReference type="AlphaFoldDB" id="A0A2G4YRH3"/>